<name>A0A9Q8Z6K7_CURCL</name>
<feature type="compositionally biased region" description="Low complexity" evidence="1">
    <location>
        <begin position="307"/>
        <end position="320"/>
    </location>
</feature>
<feature type="compositionally biased region" description="Polar residues" evidence="1">
    <location>
        <begin position="284"/>
        <end position="294"/>
    </location>
</feature>
<dbReference type="VEuPathDB" id="FungiDB:yc1106_03374"/>
<keyword evidence="3" id="KW-1185">Reference proteome</keyword>
<feature type="region of interest" description="Disordered" evidence="1">
    <location>
        <begin position="273"/>
        <end position="403"/>
    </location>
</feature>
<evidence type="ECO:0000313" key="3">
    <source>
        <dbReference type="Proteomes" id="UP001056012"/>
    </source>
</evidence>
<feature type="region of interest" description="Disordered" evidence="1">
    <location>
        <begin position="453"/>
        <end position="511"/>
    </location>
</feature>
<reference evidence="2" key="1">
    <citation type="submission" date="2021-12" db="EMBL/GenBank/DDBJ databases">
        <title>Curvularia clavata genome.</title>
        <authorList>
            <person name="Cao Y."/>
        </authorList>
    </citation>
    <scope>NUCLEOTIDE SEQUENCE</scope>
    <source>
        <strain evidence="2">Yc1106</strain>
    </source>
</reference>
<feature type="compositionally biased region" description="Gly residues" evidence="1">
    <location>
        <begin position="702"/>
        <end position="711"/>
    </location>
</feature>
<gene>
    <name evidence="2" type="ORF">yc1106_03374</name>
</gene>
<dbReference type="AlphaFoldDB" id="A0A9Q8Z6K7"/>
<dbReference type="Proteomes" id="UP001056012">
    <property type="component" value="Chromosome 2"/>
</dbReference>
<accession>A0A9Q8Z6K7</accession>
<feature type="region of interest" description="Disordered" evidence="1">
    <location>
        <begin position="693"/>
        <end position="717"/>
    </location>
</feature>
<feature type="region of interest" description="Disordered" evidence="1">
    <location>
        <begin position="598"/>
        <end position="637"/>
    </location>
</feature>
<protein>
    <submittedName>
        <fullName evidence="2">Uncharacterized protein</fullName>
    </submittedName>
</protein>
<evidence type="ECO:0000313" key="2">
    <source>
        <dbReference type="EMBL" id="USP76100.1"/>
    </source>
</evidence>
<dbReference type="EMBL" id="CP089275">
    <property type="protein sequence ID" value="USP76100.1"/>
    <property type="molecule type" value="Genomic_DNA"/>
</dbReference>
<proteinExistence type="predicted"/>
<dbReference type="OrthoDB" id="3799259at2759"/>
<sequence length="717" mass="80355">MESSPPELSLKIMRGLFTRGDKDKALAELRVALSLLQLSGLEDLEYRFLATEAFLKPWAVFRDAILMLKPEGIADATTVAFDEDMYRHDPWARDDRYCIYIDKKGWGVEEYEKHLFAWLLQTFKVGKSRNPWGFDYFELRNICTAWQAVFVPIVNAVRASYGFRGRRYYGRLALFVEERCPSGLAFPTGHISPSHNNFSTSPHRALFPLRFSNGAGVLTRKHYDETEKELRTVYPQYGGLVERPKFKHRMDEWLEEQRARANLRKAAERAREAKASLSEVVTGDANQTPTSSTRSVKDPKGQEKDGSISPIRRVSNSIRRSISRRLSKLTPSEQPKSPLHGVTRQLYIPDDLPSPGSQDARNTSTMPRHMRSTSAGSSDTTIITPWPRPSTERKSPEQSVYSERPLTKNNQLRNFELTDTPSASRDVPQIYPECISTPFDVCNEAQILQEHVDRNESFSPRKGTSSGIPRLARRDIRQDQQGAPVAPISDQKSCAERRNPSYEGSGWGKDISMMDSGTIKADAGRVFEPKRPTKSTTRLPAPIKPTPYYGQLRAATENSRDASSVSFGSLETARPKPVAWPGTSPEDKSVLAAVNDQDDFLPPIPARNPERRSEMRCQASISHPQQRERSASNRSAARIVSKENIRAALGGHSRDSSVEDVPLVQCIETDQDQCSYAPSGGLKLQTYNTHMFPRGDRRKGTPVGGWVGAPGGRNTTG</sequence>
<feature type="compositionally biased region" description="Basic and acidic residues" evidence="1">
    <location>
        <begin position="295"/>
        <end position="306"/>
    </location>
</feature>
<evidence type="ECO:0000256" key="1">
    <source>
        <dbReference type="SAM" id="MobiDB-lite"/>
    </source>
</evidence>
<feature type="region of interest" description="Disordered" evidence="1">
    <location>
        <begin position="554"/>
        <end position="586"/>
    </location>
</feature>
<organism evidence="2 3">
    <name type="scientific">Curvularia clavata</name>
    <dbReference type="NCBI Taxonomy" id="95742"/>
    <lineage>
        <taxon>Eukaryota</taxon>
        <taxon>Fungi</taxon>
        <taxon>Dikarya</taxon>
        <taxon>Ascomycota</taxon>
        <taxon>Pezizomycotina</taxon>
        <taxon>Dothideomycetes</taxon>
        <taxon>Pleosporomycetidae</taxon>
        <taxon>Pleosporales</taxon>
        <taxon>Pleosporineae</taxon>
        <taxon>Pleosporaceae</taxon>
        <taxon>Curvularia</taxon>
    </lineage>
</organism>
<feature type="compositionally biased region" description="Polar residues" evidence="1">
    <location>
        <begin position="355"/>
        <end position="383"/>
    </location>
</feature>